<dbReference type="PANTHER" id="PTHR23520">
    <property type="entry name" value="TRANSPORTER, PUTATIVE (AFU_ORTHOLOGUE AFUA_3G04000)-RELATED"/>
    <property type="match status" value="1"/>
</dbReference>
<reference evidence="6 7" key="1">
    <citation type="submission" date="2016-10" db="EMBL/GenBank/DDBJ databases">
        <authorList>
            <person name="de Groot N.N."/>
        </authorList>
    </citation>
    <scope>NUCLEOTIDE SEQUENCE [LARGE SCALE GENOMIC DNA]</scope>
    <source>
        <strain evidence="6 7">Nl7</strain>
    </source>
</reference>
<protein>
    <submittedName>
        <fullName evidence="6">Predicted arabinose efflux permease, MFS family</fullName>
    </submittedName>
</protein>
<feature type="transmembrane region" description="Helical" evidence="4">
    <location>
        <begin position="198"/>
        <end position="219"/>
    </location>
</feature>
<feature type="transmembrane region" description="Helical" evidence="4">
    <location>
        <begin position="70"/>
        <end position="91"/>
    </location>
</feature>
<feature type="transmembrane region" description="Helical" evidence="4">
    <location>
        <begin position="165"/>
        <end position="186"/>
    </location>
</feature>
<feature type="domain" description="Major facilitator superfamily (MFS) profile" evidence="5">
    <location>
        <begin position="32"/>
        <end position="419"/>
    </location>
</feature>
<dbReference type="AlphaFoldDB" id="A0A1I0G8S2"/>
<feature type="transmembrane region" description="Helical" evidence="4">
    <location>
        <begin position="239"/>
        <end position="267"/>
    </location>
</feature>
<dbReference type="CDD" id="cd06174">
    <property type="entry name" value="MFS"/>
    <property type="match status" value="1"/>
</dbReference>
<evidence type="ECO:0000259" key="5">
    <source>
        <dbReference type="PROSITE" id="PS50850"/>
    </source>
</evidence>
<accession>A0A1I0G8S2</accession>
<feature type="transmembrane region" description="Helical" evidence="4">
    <location>
        <begin position="98"/>
        <end position="131"/>
    </location>
</feature>
<dbReference type="PROSITE" id="PS50850">
    <property type="entry name" value="MFS"/>
    <property type="match status" value="1"/>
</dbReference>
<name>A0A1I0G8S2_9PROT</name>
<keyword evidence="2 4" id="KW-1133">Transmembrane helix</keyword>
<evidence type="ECO:0000256" key="2">
    <source>
        <dbReference type="ARBA" id="ARBA00022989"/>
    </source>
</evidence>
<dbReference type="PANTHER" id="PTHR23520:SF5">
    <property type="entry name" value="TRANSPORTER, PUTATIVE (AFU_ORTHOLOGUE AFUA_3G04000)-RELATED"/>
    <property type="match status" value="1"/>
</dbReference>
<evidence type="ECO:0000256" key="3">
    <source>
        <dbReference type="ARBA" id="ARBA00023136"/>
    </source>
</evidence>
<keyword evidence="3 4" id="KW-0472">Membrane</keyword>
<dbReference type="Proteomes" id="UP000183339">
    <property type="component" value="Unassembled WGS sequence"/>
</dbReference>
<dbReference type="GO" id="GO:0022857">
    <property type="term" value="F:transmembrane transporter activity"/>
    <property type="evidence" value="ECO:0007669"/>
    <property type="project" value="InterPro"/>
</dbReference>
<feature type="transmembrane region" description="Helical" evidence="4">
    <location>
        <begin position="319"/>
        <end position="337"/>
    </location>
</feature>
<sequence>MVDQVEKVKSVETGRTGRILARLLMPVGVPKTASPLLIARALRGFADGYVVVLLPAYLLALGFGQLDVGYLSTATLAGSALATLAIGVIGHRWSSRRLLLFAALLMAATGLAFASVSSFWPLLVVAFVGTLNPSSGDVSMFLPLEHAHLAQAAPGTLRTTLFARYTLTGSLSAAVGGLAAGIPSWLMQWAGLPLIEGLRTMFVLYGLLGGLVWLLYRALPAGDISTRQLPAPLGPSRGIVFKLAMLFSIDAFAGGLVVNSLLTLWLFERFGLSTGEAGTFFFCAGFLSAGSQLAAPVVARKIGLLNTMVFTHIPANVCLIFAAIAPNVEIALTLLFVRSALSQMDVPTRTAYVMAAVTAPERAAAASFTTVPRSLASILSPSLGGALLAGGLLSAPLIACGALKIAYDLALLVSFRHVNVPLERE</sequence>
<keyword evidence="1 4" id="KW-0812">Transmembrane</keyword>
<evidence type="ECO:0000313" key="6">
    <source>
        <dbReference type="EMBL" id="SET67140.1"/>
    </source>
</evidence>
<dbReference type="InterPro" id="IPR036259">
    <property type="entry name" value="MFS_trans_sf"/>
</dbReference>
<dbReference type="RefSeq" id="WP_256377086.1">
    <property type="nucleotide sequence ID" value="NZ_FOHI01000012.1"/>
</dbReference>
<gene>
    <name evidence="6" type="ORF">SAMN05216412_11234</name>
</gene>
<dbReference type="InterPro" id="IPR011701">
    <property type="entry name" value="MFS"/>
</dbReference>
<feature type="transmembrane region" description="Helical" evidence="4">
    <location>
        <begin position="44"/>
        <end position="64"/>
    </location>
</feature>
<dbReference type="SUPFAM" id="SSF103473">
    <property type="entry name" value="MFS general substrate transporter"/>
    <property type="match status" value="1"/>
</dbReference>
<proteinExistence type="predicted"/>
<evidence type="ECO:0000256" key="1">
    <source>
        <dbReference type="ARBA" id="ARBA00022692"/>
    </source>
</evidence>
<dbReference type="Pfam" id="PF07690">
    <property type="entry name" value="MFS_1"/>
    <property type="match status" value="1"/>
</dbReference>
<dbReference type="EMBL" id="FOHI01000012">
    <property type="protein sequence ID" value="SET67140.1"/>
    <property type="molecule type" value="Genomic_DNA"/>
</dbReference>
<dbReference type="Gene3D" id="1.20.1250.20">
    <property type="entry name" value="MFS general substrate transporter like domains"/>
    <property type="match status" value="1"/>
</dbReference>
<feature type="transmembrane region" description="Helical" evidence="4">
    <location>
        <begin position="279"/>
        <end position="299"/>
    </location>
</feature>
<evidence type="ECO:0000256" key="4">
    <source>
        <dbReference type="SAM" id="Phobius"/>
    </source>
</evidence>
<organism evidence="6 7">
    <name type="scientific">Nitrosospira multiformis</name>
    <dbReference type="NCBI Taxonomy" id="1231"/>
    <lineage>
        <taxon>Bacteria</taxon>
        <taxon>Pseudomonadati</taxon>
        <taxon>Pseudomonadota</taxon>
        <taxon>Betaproteobacteria</taxon>
        <taxon>Nitrosomonadales</taxon>
        <taxon>Nitrosomonadaceae</taxon>
        <taxon>Nitrosospira</taxon>
    </lineage>
</organism>
<dbReference type="InterPro" id="IPR020846">
    <property type="entry name" value="MFS_dom"/>
</dbReference>
<evidence type="ECO:0000313" key="7">
    <source>
        <dbReference type="Proteomes" id="UP000183339"/>
    </source>
</evidence>
<feature type="transmembrane region" description="Helical" evidence="4">
    <location>
        <begin position="383"/>
        <end position="407"/>
    </location>
</feature>